<dbReference type="Proteomes" id="UP001215280">
    <property type="component" value="Unassembled WGS sequence"/>
</dbReference>
<evidence type="ECO:0000313" key="2">
    <source>
        <dbReference type="EMBL" id="KAJ7769191.1"/>
    </source>
</evidence>
<reference evidence="2" key="1">
    <citation type="submission" date="2023-03" db="EMBL/GenBank/DDBJ databases">
        <title>Massive genome expansion in bonnet fungi (Mycena s.s.) driven by repeated elements and novel gene families across ecological guilds.</title>
        <authorList>
            <consortium name="Lawrence Berkeley National Laboratory"/>
            <person name="Harder C.B."/>
            <person name="Miyauchi S."/>
            <person name="Viragh M."/>
            <person name="Kuo A."/>
            <person name="Thoen E."/>
            <person name="Andreopoulos B."/>
            <person name="Lu D."/>
            <person name="Skrede I."/>
            <person name="Drula E."/>
            <person name="Henrissat B."/>
            <person name="Morin E."/>
            <person name="Kohler A."/>
            <person name="Barry K."/>
            <person name="LaButti K."/>
            <person name="Morin E."/>
            <person name="Salamov A."/>
            <person name="Lipzen A."/>
            <person name="Mereny Z."/>
            <person name="Hegedus B."/>
            <person name="Baldrian P."/>
            <person name="Stursova M."/>
            <person name="Weitz H."/>
            <person name="Taylor A."/>
            <person name="Grigoriev I.V."/>
            <person name="Nagy L.G."/>
            <person name="Martin F."/>
            <person name="Kauserud H."/>
        </authorList>
    </citation>
    <scope>NUCLEOTIDE SEQUENCE</scope>
    <source>
        <strain evidence="2">CBHHK188m</strain>
    </source>
</reference>
<organism evidence="2 3">
    <name type="scientific">Mycena maculata</name>
    <dbReference type="NCBI Taxonomy" id="230809"/>
    <lineage>
        <taxon>Eukaryota</taxon>
        <taxon>Fungi</taxon>
        <taxon>Dikarya</taxon>
        <taxon>Basidiomycota</taxon>
        <taxon>Agaricomycotina</taxon>
        <taxon>Agaricomycetes</taxon>
        <taxon>Agaricomycetidae</taxon>
        <taxon>Agaricales</taxon>
        <taxon>Marasmiineae</taxon>
        <taxon>Mycenaceae</taxon>
        <taxon>Mycena</taxon>
    </lineage>
</organism>
<protein>
    <submittedName>
        <fullName evidence="2">Uncharacterized protein</fullName>
    </submittedName>
</protein>
<gene>
    <name evidence="2" type="ORF">DFH07DRAFT_954429</name>
</gene>
<name>A0AAD7JQC7_9AGAR</name>
<dbReference type="AlphaFoldDB" id="A0AAD7JQC7"/>
<feature type="compositionally biased region" description="Basic and acidic residues" evidence="1">
    <location>
        <begin position="37"/>
        <end position="49"/>
    </location>
</feature>
<accession>A0AAD7JQC7</accession>
<keyword evidence="3" id="KW-1185">Reference proteome</keyword>
<evidence type="ECO:0000256" key="1">
    <source>
        <dbReference type="SAM" id="MobiDB-lite"/>
    </source>
</evidence>
<feature type="region of interest" description="Disordered" evidence="1">
    <location>
        <begin position="34"/>
        <end position="126"/>
    </location>
</feature>
<proteinExistence type="predicted"/>
<sequence length="296" mass="31766">MAPAARSVRASQPAALASLSRYFKIPLKPYNQCQKTTVEEPGRPEEDLRPTGSPSIWNVLASRSTSSPPPHPLPRPHLTVAAPSTAKQLAVQQARPRTQQVPTPAFRPTPPIPFTRKPTSPSPPSPQCPSCAHRRFCPLSQPWTSPCARCLPHPANALRAQAPRTSPSPPLSSAAIPVMPFSRAAMLSPAPSTTGFPAQPPGPSSLRSFSCTPHTLWYHLRVLSAPSTPLLSAGPGATWSEDGDTQRGGTPKAVHFPAPDKGLEVLDRLFYLHLHLLSTSSATFTASAADPFRREH</sequence>
<dbReference type="EMBL" id="JARJLG010000026">
    <property type="protein sequence ID" value="KAJ7769191.1"/>
    <property type="molecule type" value="Genomic_DNA"/>
</dbReference>
<feature type="compositionally biased region" description="Polar residues" evidence="1">
    <location>
        <begin position="85"/>
        <end position="101"/>
    </location>
</feature>
<comment type="caution">
    <text evidence="2">The sequence shown here is derived from an EMBL/GenBank/DDBJ whole genome shotgun (WGS) entry which is preliminary data.</text>
</comment>
<evidence type="ECO:0000313" key="3">
    <source>
        <dbReference type="Proteomes" id="UP001215280"/>
    </source>
</evidence>